<name>A0A6A6VX56_9PEZI</name>
<keyword evidence="2" id="KW-1185">Reference proteome</keyword>
<proteinExistence type="predicted"/>
<dbReference type="Proteomes" id="UP000799437">
    <property type="component" value="Unassembled WGS sequence"/>
</dbReference>
<sequence>MSKGMNTHPGQACVVGDSSIIHQGFFTSCQIDQTHTCVQHAPRTSVPWFNTSSYQDQGHGFRGMKHENEAVRPVYNTWTCTFEP</sequence>
<gene>
    <name evidence="1" type="ORF">EJ05DRAFT_139817</name>
</gene>
<dbReference type="PROSITE" id="PS51257">
    <property type="entry name" value="PROKAR_LIPOPROTEIN"/>
    <property type="match status" value="1"/>
</dbReference>
<dbReference type="RefSeq" id="XP_033596837.1">
    <property type="nucleotide sequence ID" value="XM_033739224.1"/>
</dbReference>
<accession>A0A6A6VX56</accession>
<dbReference type="AlphaFoldDB" id="A0A6A6VX56"/>
<protein>
    <submittedName>
        <fullName evidence="1">Uncharacterized protein</fullName>
    </submittedName>
</protein>
<organism evidence="1 2">
    <name type="scientific">Pseudovirgaria hyperparasitica</name>
    <dbReference type="NCBI Taxonomy" id="470096"/>
    <lineage>
        <taxon>Eukaryota</taxon>
        <taxon>Fungi</taxon>
        <taxon>Dikarya</taxon>
        <taxon>Ascomycota</taxon>
        <taxon>Pezizomycotina</taxon>
        <taxon>Dothideomycetes</taxon>
        <taxon>Dothideomycetes incertae sedis</taxon>
        <taxon>Acrospermales</taxon>
        <taxon>Acrospermaceae</taxon>
        <taxon>Pseudovirgaria</taxon>
    </lineage>
</organism>
<evidence type="ECO:0000313" key="1">
    <source>
        <dbReference type="EMBL" id="KAF2754386.1"/>
    </source>
</evidence>
<reference evidence="1" key="1">
    <citation type="journal article" date="2020" name="Stud. Mycol.">
        <title>101 Dothideomycetes genomes: a test case for predicting lifestyles and emergence of pathogens.</title>
        <authorList>
            <person name="Haridas S."/>
            <person name="Albert R."/>
            <person name="Binder M."/>
            <person name="Bloem J."/>
            <person name="Labutti K."/>
            <person name="Salamov A."/>
            <person name="Andreopoulos B."/>
            <person name="Baker S."/>
            <person name="Barry K."/>
            <person name="Bills G."/>
            <person name="Bluhm B."/>
            <person name="Cannon C."/>
            <person name="Castanera R."/>
            <person name="Culley D."/>
            <person name="Daum C."/>
            <person name="Ezra D."/>
            <person name="Gonzalez J."/>
            <person name="Henrissat B."/>
            <person name="Kuo A."/>
            <person name="Liang C."/>
            <person name="Lipzen A."/>
            <person name="Lutzoni F."/>
            <person name="Magnuson J."/>
            <person name="Mondo S."/>
            <person name="Nolan M."/>
            <person name="Ohm R."/>
            <person name="Pangilinan J."/>
            <person name="Park H.-J."/>
            <person name="Ramirez L."/>
            <person name="Alfaro M."/>
            <person name="Sun H."/>
            <person name="Tritt A."/>
            <person name="Yoshinaga Y."/>
            <person name="Zwiers L.-H."/>
            <person name="Turgeon B."/>
            <person name="Goodwin S."/>
            <person name="Spatafora J."/>
            <person name="Crous P."/>
            <person name="Grigoriev I."/>
        </authorList>
    </citation>
    <scope>NUCLEOTIDE SEQUENCE</scope>
    <source>
        <strain evidence="1">CBS 121739</strain>
    </source>
</reference>
<dbReference type="EMBL" id="ML996580">
    <property type="protein sequence ID" value="KAF2754386.1"/>
    <property type="molecule type" value="Genomic_DNA"/>
</dbReference>
<dbReference type="GeneID" id="54480278"/>
<evidence type="ECO:0000313" key="2">
    <source>
        <dbReference type="Proteomes" id="UP000799437"/>
    </source>
</evidence>